<dbReference type="InterPro" id="IPR027417">
    <property type="entry name" value="P-loop_NTPase"/>
</dbReference>
<reference evidence="7 8" key="1">
    <citation type="submission" date="2018-06" db="EMBL/GenBank/DDBJ databases">
        <authorList>
            <consortium name="Pathogen Informatics"/>
            <person name="Doyle S."/>
        </authorList>
    </citation>
    <scope>NUCLEOTIDE SEQUENCE [LARGE SCALE GENOMIC DNA]</scope>
    <source>
        <strain evidence="7 8">NCTC11645</strain>
    </source>
</reference>
<dbReference type="Gene3D" id="1.10.10.60">
    <property type="entry name" value="Homeodomain-like"/>
    <property type="match status" value="1"/>
</dbReference>
<dbReference type="SMART" id="SM00382">
    <property type="entry name" value="AAA"/>
    <property type="match status" value="1"/>
</dbReference>
<dbReference type="STRING" id="673.AL542_08965"/>
<evidence type="ECO:0000313" key="7">
    <source>
        <dbReference type="EMBL" id="STO55827.1"/>
    </source>
</evidence>
<dbReference type="PANTHER" id="PTHR32071">
    <property type="entry name" value="TRANSCRIPTIONAL REGULATORY PROTEIN"/>
    <property type="match status" value="1"/>
</dbReference>
<dbReference type="InterPro" id="IPR058031">
    <property type="entry name" value="AAA_lid_NorR"/>
</dbReference>
<evidence type="ECO:0000256" key="1">
    <source>
        <dbReference type="ARBA" id="ARBA00022741"/>
    </source>
</evidence>
<dbReference type="AlphaFoldDB" id="A0A377HI63"/>
<keyword evidence="3" id="KW-0805">Transcription regulation</keyword>
<keyword evidence="5" id="KW-0804">Transcription</keyword>
<dbReference type="InterPro" id="IPR003593">
    <property type="entry name" value="AAA+_ATPase"/>
</dbReference>
<keyword evidence="4" id="KW-0238">DNA-binding</keyword>
<feature type="domain" description="Sigma-54 factor interaction" evidence="6">
    <location>
        <begin position="129"/>
        <end position="357"/>
    </location>
</feature>
<dbReference type="EMBL" id="UGHD01000002">
    <property type="protein sequence ID" value="STO55827.1"/>
    <property type="molecule type" value="Genomic_DNA"/>
</dbReference>
<dbReference type="GO" id="GO:0043565">
    <property type="term" value="F:sequence-specific DNA binding"/>
    <property type="evidence" value="ECO:0007669"/>
    <property type="project" value="InterPro"/>
</dbReference>
<sequence>MKQKWQILMLQSSTVNISNLVHVQHTDFELVDAPCFDTFSRMMASRHWDMVLVPSKLDDGSDVAECLTTAPFNRFGGFVVVVANVAQAGSVSRAMQHGAADYLLAPLETFHLVQLVNRLKMLEGAGGEVVAESQYNRQLFQMAQRVAQTDASVLITGESGTGKEVLARFIHNASPRANGPFVAINCAALPETMVESILFGHAKGAFTGAAQAYPGKLEIANHGTLLLDEIGELPLTMQAKLLRALQEREVERLGCNKKVKLDIRVVAATNQNLEQAVAEGRFRSDLYYRLNVFPLQCAPLRERRQDILPLAEHMVKRYMPDFHQSICFSDDAQRAMENYGWPGNVRELENVVQRALVLSRGCEIRSEDLNLPGTMYLTTQMNEREEAVMFAEPTIEPQRHYVAQEESPSLQKSRKRAEFDTIIDTLRRFDGHRSKTAQALGVTTRALRYKIQTMRENGWDVDQILA</sequence>
<proteinExistence type="predicted"/>
<gene>
    <name evidence="7" type="primary">nifA</name>
    <name evidence="7" type="ORF">NCTC11645_00129</name>
</gene>
<dbReference type="SUPFAM" id="SSF52172">
    <property type="entry name" value="CheY-like"/>
    <property type="match status" value="1"/>
</dbReference>
<dbReference type="Proteomes" id="UP000254512">
    <property type="component" value="Unassembled WGS sequence"/>
</dbReference>
<dbReference type="PROSITE" id="PS00688">
    <property type="entry name" value="SIGMA54_INTERACT_3"/>
    <property type="match status" value="1"/>
</dbReference>
<dbReference type="PANTHER" id="PTHR32071:SF21">
    <property type="entry name" value="TRANSCRIPTIONAL REGULATORY PROTEIN FLGR"/>
    <property type="match status" value="1"/>
</dbReference>
<dbReference type="SUPFAM" id="SSF52540">
    <property type="entry name" value="P-loop containing nucleoside triphosphate hydrolases"/>
    <property type="match status" value="1"/>
</dbReference>
<evidence type="ECO:0000259" key="6">
    <source>
        <dbReference type="PROSITE" id="PS50045"/>
    </source>
</evidence>
<dbReference type="InterPro" id="IPR002078">
    <property type="entry name" value="Sigma_54_int"/>
</dbReference>
<dbReference type="GO" id="GO:0005524">
    <property type="term" value="F:ATP binding"/>
    <property type="evidence" value="ECO:0007669"/>
    <property type="project" value="UniProtKB-KW"/>
</dbReference>
<name>A0A377HI63_GRIHO</name>
<dbReference type="Pfam" id="PF00158">
    <property type="entry name" value="Sigma54_activat"/>
    <property type="match status" value="1"/>
</dbReference>
<dbReference type="InterPro" id="IPR025944">
    <property type="entry name" value="Sigma_54_int_dom_CS"/>
</dbReference>
<dbReference type="RefSeq" id="WP_115659259.1">
    <property type="nucleotide sequence ID" value="NZ_UGHD01000002.1"/>
</dbReference>
<dbReference type="Pfam" id="PF02954">
    <property type="entry name" value="HTH_8"/>
    <property type="match status" value="1"/>
</dbReference>
<dbReference type="FunFam" id="3.40.50.300:FF:000006">
    <property type="entry name" value="DNA-binding transcriptional regulator NtrC"/>
    <property type="match status" value="1"/>
</dbReference>
<dbReference type="InterPro" id="IPR009057">
    <property type="entry name" value="Homeodomain-like_sf"/>
</dbReference>
<dbReference type="InterPro" id="IPR002197">
    <property type="entry name" value="HTH_Fis"/>
</dbReference>
<dbReference type="Pfam" id="PF25601">
    <property type="entry name" value="AAA_lid_14"/>
    <property type="match status" value="1"/>
</dbReference>
<dbReference type="GO" id="GO:0006355">
    <property type="term" value="P:regulation of DNA-templated transcription"/>
    <property type="evidence" value="ECO:0007669"/>
    <property type="project" value="InterPro"/>
</dbReference>
<dbReference type="InterPro" id="IPR025662">
    <property type="entry name" value="Sigma_54_int_dom_ATP-bd_1"/>
</dbReference>
<evidence type="ECO:0000256" key="3">
    <source>
        <dbReference type="ARBA" id="ARBA00023015"/>
    </source>
</evidence>
<protein>
    <submittedName>
        <fullName evidence="7">Nif-specific regulatory protein</fullName>
    </submittedName>
</protein>
<dbReference type="InterPro" id="IPR011006">
    <property type="entry name" value="CheY-like_superfamily"/>
</dbReference>
<evidence type="ECO:0000256" key="2">
    <source>
        <dbReference type="ARBA" id="ARBA00022840"/>
    </source>
</evidence>
<accession>A0A377HI63</accession>
<dbReference type="Gene3D" id="3.40.50.2300">
    <property type="match status" value="1"/>
</dbReference>
<dbReference type="CDD" id="cd00009">
    <property type="entry name" value="AAA"/>
    <property type="match status" value="1"/>
</dbReference>
<dbReference type="PROSITE" id="PS50045">
    <property type="entry name" value="SIGMA54_INTERACT_4"/>
    <property type="match status" value="1"/>
</dbReference>
<evidence type="ECO:0000256" key="4">
    <source>
        <dbReference type="ARBA" id="ARBA00023125"/>
    </source>
</evidence>
<evidence type="ECO:0000313" key="8">
    <source>
        <dbReference type="Proteomes" id="UP000254512"/>
    </source>
</evidence>
<organism evidence="7 8">
    <name type="scientific">Grimontia hollisae</name>
    <name type="common">Vibrio hollisae</name>
    <dbReference type="NCBI Taxonomy" id="673"/>
    <lineage>
        <taxon>Bacteria</taxon>
        <taxon>Pseudomonadati</taxon>
        <taxon>Pseudomonadota</taxon>
        <taxon>Gammaproteobacteria</taxon>
        <taxon>Vibrionales</taxon>
        <taxon>Vibrionaceae</taxon>
        <taxon>Grimontia</taxon>
    </lineage>
</organism>
<dbReference type="SUPFAM" id="SSF46689">
    <property type="entry name" value="Homeodomain-like"/>
    <property type="match status" value="1"/>
</dbReference>
<keyword evidence="1" id="KW-0547">Nucleotide-binding</keyword>
<dbReference type="Gene3D" id="1.10.8.60">
    <property type="match status" value="1"/>
</dbReference>
<dbReference type="Gene3D" id="3.40.50.300">
    <property type="entry name" value="P-loop containing nucleotide triphosphate hydrolases"/>
    <property type="match status" value="1"/>
</dbReference>
<keyword evidence="2" id="KW-0067">ATP-binding</keyword>
<dbReference type="PROSITE" id="PS00675">
    <property type="entry name" value="SIGMA54_INTERACT_1"/>
    <property type="match status" value="1"/>
</dbReference>
<evidence type="ECO:0000256" key="5">
    <source>
        <dbReference type="ARBA" id="ARBA00023163"/>
    </source>
</evidence>